<feature type="chain" id="PRO_5039303487" evidence="1">
    <location>
        <begin position="25"/>
        <end position="68"/>
    </location>
</feature>
<reference evidence="2" key="1">
    <citation type="journal article" date="2021" name="PeerJ">
        <title>Extensive microbial diversity within the chicken gut microbiome revealed by metagenomics and culture.</title>
        <authorList>
            <person name="Gilroy R."/>
            <person name="Ravi A."/>
            <person name="Getino M."/>
            <person name="Pursley I."/>
            <person name="Horton D.L."/>
            <person name="Alikhan N.F."/>
            <person name="Baker D."/>
            <person name="Gharbi K."/>
            <person name="Hall N."/>
            <person name="Watson M."/>
            <person name="Adriaenssens E.M."/>
            <person name="Foster-Nyarko E."/>
            <person name="Jarju S."/>
            <person name="Secka A."/>
            <person name="Antonio M."/>
            <person name="Oren A."/>
            <person name="Chaudhuri R.R."/>
            <person name="La Ragione R."/>
            <person name="Hildebrand F."/>
            <person name="Pallen M.J."/>
        </authorList>
    </citation>
    <scope>NUCLEOTIDE SEQUENCE</scope>
    <source>
        <strain evidence="2">1719</strain>
    </source>
</reference>
<dbReference type="AlphaFoldDB" id="A0A9D2AYX3"/>
<accession>A0A9D2AYX3</accession>
<gene>
    <name evidence="2" type="ORF">H9853_04670</name>
</gene>
<dbReference type="EMBL" id="DXEZ01000130">
    <property type="protein sequence ID" value="HIX54296.1"/>
    <property type="molecule type" value="Genomic_DNA"/>
</dbReference>
<comment type="caution">
    <text evidence="2">The sequence shown here is derived from an EMBL/GenBank/DDBJ whole genome shotgun (WGS) entry which is preliminary data.</text>
</comment>
<dbReference type="Proteomes" id="UP000824156">
    <property type="component" value="Unassembled WGS sequence"/>
</dbReference>
<protein>
    <submittedName>
        <fullName evidence="2">Uncharacterized protein</fullName>
    </submittedName>
</protein>
<sequence>MRNDTKLRVAAIFLFILWKQLAVAQAIFTVDGFAKEYYGKIEISDTTEVISKGWVAIYDLNPPFIWSS</sequence>
<proteinExistence type="predicted"/>
<feature type="signal peptide" evidence="1">
    <location>
        <begin position="1"/>
        <end position="24"/>
    </location>
</feature>
<evidence type="ECO:0000256" key="1">
    <source>
        <dbReference type="SAM" id="SignalP"/>
    </source>
</evidence>
<name>A0A9D2AYX3_9SPHI</name>
<organism evidence="2 3">
    <name type="scientific">Candidatus Sphingobacterium stercoripullorum</name>
    <dbReference type="NCBI Taxonomy" id="2838759"/>
    <lineage>
        <taxon>Bacteria</taxon>
        <taxon>Pseudomonadati</taxon>
        <taxon>Bacteroidota</taxon>
        <taxon>Sphingobacteriia</taxon>
        <taxon>Sphingobacteriales</taxon>
        <taxon>Sphingobacteriaceae</taxon>
        <taxon>Sphingobacterium</taxon>
    </lineage>
</organism>
<evidence type="ECO:0000313" key="3">
    <source>
        <dbReference type="Proteomes" id="UP000824156"/>
    </source>
</evidence>
<evidence type="ECO:0000313" key="2">
    <source>
        <dbReference type="EMBL" id="HIX54296.1"/>
    </source>
</evidence>
<reference evidence="2" key="2">
    <citation type="submission" date="2021-04" db="EMBL/GenBank/DDBJ databases">
        <authorList>
            <person name="Gilroy R."/>
        </authorList>
    </citation>
    <scope>NUCLEOTIDE SEQUENCE</scope>
    <source>
        <strain evidence="2">1719</strain>
    </source>
</reference>
<keyword evidence="1" id="KW-0732">Signal</keyword>